<dbReference type="AlphaFoldDB" id="A0A0F9CJ06"/>
<proteinExistence type="predicted"/>
<dbReference type="Pfam" id="PF01471">
    <property type="entry name" value="PG_binding_1"/>
    <property type="match status" value="1"/>
</dbReference>
<feature type="domain" description="Peptidoglycan binding-like" evidence="1">
    <location>
        <begin position="207"/>
        <end position="252"/>
    </location>
</feature>
<protein>
    <recommendedName>
        <fullName evidence="1">Peptidoglycan binding-like domain-containing protein</fullName>
    </recommendedName>
</protein>
<dbReference type="InterPro" id="IPR036366">
    <property type="entry name" value="PGBDSf"/>
</dbReference>
<gene>
    <name evidence="2" type="ORF">LCGC14_2318770</name>
</gene>
<dbReference type="SUPFAM" id="SSF47090">
    <property type="entry name" value="PGBD-like"/>
    <property type="match status" value="1"/>
</dbReference>
<evidence type="ECO:0000259" key="1">
    <source>
        <dbReference type="Pfam" id="PF01471"/>
    </source>
</evidence>
<dbReference type="Gene3D" id="3.40.80.10">
    <property type="entry name" value="Peptidoglycan recognition protein-like"/>
    <property type="match status" value="1"/>
</dbReference>
<dbReference type="InterPro" id="IPR036365">
    <property type="entry name" value="PGBD-like_sf"/>
</dbReference>
<dbReference type="InterPro" id="IPR036505">
    <property type="entry name" value="Amidase/PGRP_sf"/>
</dbReference>
<dbReference type="Gene3D" id="1.10.101.10">
    <property type="entry name" value="PGBD-like superfamily/PGBD"/>
    <property type="match status" value="1"/>
</dbReference>
<evidence type="ECO:0000313" key="2">
    <source>
        <dbReference type="EMBL" id="KKL49114.1"/>
    </source>
</evidence>
<dbReference type="InterPro" id="IPR002477">
    <property type="entry name" value="Peptidoglycan-bd-like"/>
</dbReference>
<organism evidence="2">
    <name type="scientific">marine sediment metagenome</name>
    <dbReference type="NCBI Taxonomy" id="412755"/>
    <lineage>
        <taxon>unclassified sequences</taxon>
        <taxon>metagenomes</taxon>
        <taxon>ecological metagenomes</taxon>
    </lineage>
</organism>
<comment type="caution">
    <text evidence="2">The sequence shown here is derived from an EMBL/GenBank/DDBJ whole genome shotgun (WGS) entry which is preliminary data.</text>
</comment>
<dbReference type="GO" id="GO:0009253">
    <property type="term" value="P:peptidoglycan catabolic process"/>
    <property type="evidence" value="ECO:0007669"/>
    <property type="project" value="InterPro"/>
</dbReference>
<dbReference type="SUPFAM" id="SSF55846">
    <property type="entry name" value="N-acetylmuramoyl-L-alanine amidase-like"/>
    <property type="match status" value="1"/>
</dbReference>
<dbReference type="EMBL" id="LAZR01033080">
    <property type="protein sequence ID" value="KKL49114.1"/>
    <property type="molecule type" value="Genomic_DNA"/>
</dbReference>
<reference evidence="2" key="1">
    <citation type="journal article" date="2015" name="Nature">
        <title>Complex archaea that bridge the gap between prokaryotes and eukaryotes.</title>
        <authorList>
            <person name="Spang A."/>
            <person name="Saw J.H."/>
            <person name="Jorgensen S.L."/>
            <person name="Zaremba-Niedzwiedzka K."/>
            <person name="Martijn J."/>
            <person name="Lind A.E."/>
            <person name="van Eijk R."/>
            <person name="Schleper C."/>
            <person name="Guy L."/>
            <person name="Ettema T.J."/>
        </authorList>
    </citation>
    <scope>NUCLEOTIDE SEQUENCE</scope>
</reference>
<dbReference type="GO" id="GO:0008745">
    <property type="term" value="F:N-acetylmuramoyl-L-alanine amidase activity"/>
    <property type="evidence" value="ECO:0007669"/>
    <property type="project" value="InterPro"/>
</dbReference>
<accession>A0A0F9CJ06</accession>
<name>A0A0F9CJ06_9ZZZZ</name>
<sequence>MFAHQEKKLVDYNKALLEAGLVDGRKTLTRHNTKRWDRRNPSKIIGVVMHQSLDNYGTASGIAKYHAGPNHISDLGLPGLSYTVFGEKDGTLILANDVEAMTYSQGTRSLPGDENELYLAICFGGNFPGPGYNGPQEPTDAQLSSAVAFWDIVQEIWGFTNNQLFGHYEFGKPSCPGYALSGIIESINANQDWKDGKFDLSRISGKQEALSELGYYYYEIDGEWGYQSRYALTKFQREYGLVDDGVWGKKTALAILKAL</sequence>